<dbReference type="SUPFAM" id="SSF51569">
    <property type="entry name" value="Aldolase"/>
    <property type="match status" value="1"/>
</dbReference>
<dbReference type="GO" id="GO:0008840">
    <property type="term" value="F:4-hydroxy-tetrahydrodipicolinate synthase activity"/>
    <property type="evidence" value="ECO:0007669"/>
    <property type="project" value="TreeGrafter"/>
</dbReference>
<evidence type="ECO:0000313" key="6">
    <source>
        <dbReference type="EMBL" id="AVH45016.1"/>
    </source>
</evidence>
<evidence type="ECO:0000256" key="3">
    <source>
        <dbReference type="PIRNR" id="PIRNR001365"/>
    </source>
</evidence>
<proteinExistence type="inferred from homology"/>
<dbReference type="CDD" id="cd00408">
    <property type="entry name" value="DHDPS-like"/>
    <property type="match status" value="1"/>
</dbReference>
<dbReference type="EMBL" id="CP026925">
    <property type="protein sequence ID" value="AVH45016.1"/>
    <property type="molecule type" value="Genomic_DNA"/>
</dbReference>
<feature type="active site" description="Schiff-base intermediate with substrate" evidence="4">
    <location>
        <position position="163"/>
    </location>
</feature>
<gene>
    <name evidence="6" type="primary">dapA</name>
    <name evidence="6" type="ORF">At1D1609_49770</name>
</gene>
<dbReference type="InterPro" id="IPR002220">
    <property type="entry name" value="DapA-like"/>
</dbReference>
<keyword evidence="2 3" id="KW-0456">Lyase</keyword>
<feature type="binding site" evidence="5">
    <location>
        <position position="47"/>
    </location>
    <ligand>
        <name>pyruvate</name>
        <dbReference type="ChEBI" id="CHEBI:15361"/>
    </ligand>
</feature>
<evidence type="ECO:0000313" key="7">
    <source>
        <dbReference type="Proteomes" id="UP000237717"/>
    </source>
</evidence>
<evidence type="ECO:0000256" key="5">
    <source>
        <dbReference type="PIRSR" id="PIRSR001365-2"/>
    </source>
</evidence>
<accession>A0A2L2LL39</accession>
<protein>
    <submittedName>
        <fullName evidence="6">Dihydrodipicolinate synthase</fullName>
    </submittedName>
</protein>
<dbReference type="SMART" id="SM01130">
    <property type="entry name" value="DHDPS"/>
    <property type="match status" value="1"/>
</dbReference>
<organism evidence="6 7">
    <name type="scientific">Agrobacterium tumefaciens</name>
    <dbReference type="NCBI Taxonomy" id="358"/>
    <lineage>
        <taxon>Bacteria</taxon>
        <taxon>Pseudomonadati</taxon>
        <taxon>Pseudomonadota</taxon>
        <taxon>Alphaproteobacteria</taxon>
        <taxon>Hyphomicrobiales</taxon>
        <taxon>Rhizobiaceae</taxon>
        <taxon>Rhizobium/Agrobacterium group</taxon>
        <taxon>Agrobacterium</taxon>
        <taxon>Agrobacterium tumefaciens complex</taxon>
    </lineage>
</organism>
<reference evidence="6 7" key="1">
    <citation type="submission" date="2018-02" db="EMBL/GenBank/DDBJ databases">
        <title>Complete genome sequence of Agrobacterium tumefaciens 1D1609.</title>
        <authorList>
            <person name="Cho S.-T."/>
            <person name="Haryono M."/>
            <person name="Chang H.-H."/>
            <person name="Santos M.N."/>
            <person name="Lai E.-M."/>
            <person name="Kuo C.-H."/>
        </authorList>
    </citation>
    <scope>NUCLEOTIDE SEQUENCE [LARGE SCALE GENOMIC DNA]</scope>
    <source>
        <strain evidence="6 7">1D1609</strain>
    </source>
</reference>
<dbReference type="GO" id="GO:0005829">
    <property type="term" value="C:cytosol"/>
    <property type="evidence" value="ECO:0007669"/>
    <property type="project" value="TreeGrafter"/>
</dbReference>
<dbReference type="InterPro" id="IPR013785">
    <property type="entry name" value="Aldolase_TIM"/>
</dbReference>
<evidence type="ECO:0000256" key="1">
    <source>
        <dbReference type="ARBA" id="ARBA00007592"/>
    </source>
</evidence>
<feature type="active site" description="Proton donor/acceptor" evidence="4">
    <location>
        <position position="135"/>
    </location>
</feature>
<sequence>MSLFEGLSAFPITPADPLGRVDTAALARILVRIKEAGVDSIGLLGSTGAYAFLSRDERRRAVETAVETVGGKIPIIVGVGALRTADAEALARDAQAAGADGLLLAPVSYFPLSDNEVYEHFAAVAGAGKLPLAIYNNPGTTRFTFSLDLISRLSNVSNVVAAKMPLPSNDAYAGELKAIRATTPSEFRVGYSGDWGGASSLLAGGDAWYSVVAGLLPAQALALTRAAQAGDAQGAKQIDSAFEPLWTLFKEFGSFRVMYVIADLLSLCKIDPPLPILPLRDEARRRVAAALKHLGV</sequence>
<dbReference type="Gene3D" id="3.20.20.70">
    <property type="entry name" value="Aldolase class I"/>
    <property type="match status" value="1"/>
</dbReference>
<dbReference type="Proteomes" id="UP000237717">
    <property type="component" value="Chromosome II"/>
</dbReference>
<evidence type="ECO:0000256" key="4">
    <source>
        <dbReference type="PIRSR" id="PIRSR001365-1"/>
    </source>
</evidence>
<evidence type="ECO:0000256" key="2">
    <source>
        <dbReference type="ARBA" id="ARBA00023239"/>
    </source>
</evidence>
<comment type="similarity">
    <text evidence="1 3">Belongs to the DapA family.</text>
</comment>
<dbReference type="PRINTS" id="PR00146">
    <property type="entry name" value="DHPICSNTHASE"/>
</dbReference>
<name>A0A2L2LL39_AGRTU</name>
<dbReference type="PANTHER" id="PTHR12128:SF66">
    <property type="entry name" value="4-HYDROXY-2-OXOGLUTARATE ALDOLASE, MITOCHONDRIAL"/>
    <property type="match status" value="1"/>
</dbReference>
<dbReference type="Pfam" id="PF00701">
    <property type="entry name" value="DHDPS"/>
    <property type="match status" value="1"/>
</dbReference>
<dbReference type="AlphaFoldDB" id="A0A2L2LL39"/>
<dbReference type="RefSeq" id="WP_104680136.1">
    <property type="nucleotide sequence ID" value="NZ_CP026925.1"/>
</dbReference>
<dbReference type="PANTHER" id="PTHR12128">
    <property type="entry name" value="DIHYDRODIPICOLINATE SYNTHASE"/>
    <property type="match status" value="1"/>
</dbReference>
<dbReference type="PIRSF" id="PIRSF001365">
    <property type="entry name" value="DHDPS"/>
    <property type="match status" value="1"/>
</dbReference>